<evidence type="ECO:0000313" key="1">
    <source>
        <dbReference type="EnsemblPlants" id="OPUNC07G18340.1"/>
    </source>
</evidence>
<sequence length="93" mass="10388">MECVHKPMSSSSSLASSDVSVSGVPHRHCELGCDFFFSLALSLSFTFRKRNGTCNARLVITGVNGPRVPVALYIQKARTDQERKKKREDDEKK</sequence>
<dbReference type="AlphaFoldDB" id="A0A0E0LMG8"/>
<name>A0A0E0LMG8_ORYPU</name>
<dbReference type="HOGENOM" id="CLU_2403471_0_0_1"/>
<accession>A0A0E0LMG8</accession>
<organism evidence="1">
    <name type="scientific">Oryza punctata</name>
    <name type="common">Red rice</name>
    <dbReference type="NCBI Taxonomy" id="4537"/>
    <lineage>
        <taxon>Eukaryota</taxon>
        <taxon>Viridiplantae</taxon>
        <taxon>Streptophyta</taxon>
        <taxon>Embryophyta</taxon>
        <taxon>Tracheophyta</taxon>
        <taxon>Spermatophyta</taxon>
        <taxon>Magnoliopsida</taxon>
        <taxon>Liliopsida</taxon>
        <taxon>Poales</taxon>
        <taxon>Poaceae</taxon>
        <taxon>BOP clade</taxon>
        <taxon>Oryzoideae</taxon>
        <taxon>Oryzeae</taxon>
        <taxon>Oryzinae</taxon>
        <taxon>Oryza</taxon>
    </lineage>
</organism>
<dbReference type="EnsemblPlants" id="OPUNC07G18340.1">
    <property type="protein sequence ID" value="OPUNC07G18340.1"/>
    <property type="gene ID" value="OPUNC07G18340"/>
</dbReference>
<dbReference type="Proteomes" id="UP000026962">
    <property type="component" value="Chromosome 7"/>
</dbReference>
<dbReference type="Gramene" id="OPUNC07G18340.1">
    <property type="protein sequence ID" value="OPUNC07G18340.1"/>
    <property type="gene ID" value="OPUNC07G18340"/>
</dbReference>
<reference evidence="1" key="1">
    <citation type="submission" date="2015-04" db="UniProtKB">
        <authorList>
            <consortium name="EnsemblPlants"/>
        </authorList>
    </citation>
    <scope>IDENTIFICATION</scope>
</reference>
<keyword evidence="2" id="KW-1185">Reference proteome</keyword>
<reference evidence="1" key="2">
    <citation type="submission" date="2018-05" db="EMBL/GenBank/DDBJ databases">
        <title>OpunRS2 (Oryza punctata Reference Sequence Version 2).</title>
        <authorList>
            <person name="Zhang J."/>
            <person name="Kudrna D."/>
            <person name="Lee S."/>
            <person name="Talag J."/>
            <person name="Welchert J."/>
            <person name="Wing R.A."/>
        </authorList>
    </citation>
    <scope>NUCLEOTIDE SEQUENCE [LARGE SCALE GENOMIC DNA]</scope>
</reference>
<proteinExistence type="predicted"/>
<evidence type="ECO:0000313" key="2">
    <source>
        <dbReference type="Proteomes" id="UP000026962"/>
    </source>
</evidence>
<protein>
    <submittedName>
        <fullName evidence="1">Uncharacterized protein</fullName>
    </submittedName>
</protein>